<gene>
    <name evidence="2" type="ORF">HLA99_11465</name>
</gene>
<evidence type="ECO:0000313" key="2">
    <source>
        <dbReference type="EMBL" id="NNH04463.1"/>
    </source>
</evidence>
<keyword evidence="1" id="KW-1133">Transmembrane helix</keyword>
<keyword evidence="1" id="KW-0812">Transmembrane</keyword>
<evidence type="ECO:0000256" key="1">
    <source>
        <dbReference type="SAM" id="Phobius"/>
    </source>
</evidence>
<accession>A0A7Y2Q0K7</accession>
<reference evidence="2 3" key="1">
    <citation type="submission" date="2020-05" db="EMBL/GenBank/DDBJ databases">
        <title>MicrobeNet Type strains.</title>
        <authorList>
            <person name="Nicholson A.C."/>
        </authorList>
    </citation>
    <scope>NUCLEOTIDE SEQUENCE [LARGE SCALE GENOMIC DNA]</scope>
    <source>
        <strain evidence="2 3">JCM 14282</strain>
    </source>
</reference>
<dbReference type="AlphaFoldDB" id="A0A7Y2Q0K7"/>
<dbReference type="EMBL" id="JABEMB010000016">
    <property type="protein sequence ID" value="NNH04463.1"/>
    <property type="molecule type" value="Genomic_DNA"/>
</dbReference>
<proteinExistence type="predicted"/>
<dbReference type="Pfam" id="PF11209">
    <property type="entry name" value="LmeA"/>
    <property type="match status" value="1"/>
</dbReference>
<dbReference type="Proteomes" id="UP000543598">
    <property type="component" value="Unassembled WGS sequence"/>
</dbReference>
<protein>
    <submittedName>
        <fullName evidence="2">DUF2993 domain-containing protein</fullName>
    </submittedName>
</protein>
<name>A0A7Y2Q0K7_9MICO</name>
<feature type="transmembrane region" description="Helical" evidence="1">
    <location>
        <begin position="28"/>
        <end position="49"/>
    </location>
</feature>
<comment type="caution">
    <text evidence="2">The sequence shown here is derived from an EMBL/GenBank/DDBJ whole genome shotgun (WGS) entry which is preliminary data.</text>
</comment>
<keyword evidence="3" id="KW-1185">Reference proteome</keyword>
<sequence>MSPGDTQPTQPLPDWAYAEPEPRPRRRAWPWIIAVVVVVALAIVAWLLGDWIARGLVEKTIRDQVVTRLALPADQEVDVGIEGAVIPQLIAGRFDEITVASDDVAFGPIAGDVTVTARGIGFSGTADAASATVSLDEAQLRALMATVEGFPADTLGLDEPDVTMSTELSLFGASFPVGVSLTPSASETGDLVLTPASLQLAGADITADELKRQFGILSNAVLRDWGVCIRQYIPAGIALTGARVEGDRLVADLAIDGRIAADAALRENGSCA</sequence>
<dbReference type="InterPro" id="IPR021373">
    <property type="entry name" value="DUF2993"/>
</dbReference>
<organism evidence="2 3">
    <name type="scientific">Microbacterium ulmi</name>
    <dbReference type="NCBI Taxonomy" id="179095"/>
    <lineage>
        <taxon>Bacteria</taxon>
        <taxon>Bacillati</taxon>
        <taxon>Actinomycetota</taxon>
        <taxon>Actinomycetes</taxon>
        <taxon>Micrococcales</taxon>
        <taxon>Microbacteriaceae</taxon>
        <taxon>Microbacterium</taxon>
    </lineage>
</organism>
<dbReference type="RefSeq" id="WP_167039118.1">
    <property type="nucleotide sequence ID" value="NZ_BAAANA010000001.1"/>
</dbReference>
<evidence type="ECO:0000313" key="3">
    <source>
        <dbReference type="Proteomes" id="UP000543598"/>
    </source>
</evidence>
<keyword evidence="1" id="KW-0472">Membrane</keyword>